<gene>
    <name evidence="3" type="ORF">CTI12_AA344690</name>
</gene>
<dbReference type="EMBL" id="PKPP01004425">
    <property type="protein sequence ID" value="PWA64415.1"/>
    <property type="molecule type" value="Genomic_DNA"/>
</dbReference>
<dbReference type="InterPro" id="IPR021940">
    <property type="entry name" value="CER1-like_C"/>
</dbReference>
<evidence type="ECO:0000313" key="4">
    <source>
        <dbReference type="Proteomes" id="UP000245207"/>
    </source>
</evidence>
<dbReference type="GO" id="GO:0016020">
    <property type="term" value="C:membrane"/>
    <property type="evidence" value="ECO:0007669"/>
    <property type="project" value="UniProtKB-SubCell"/>
</dbReference>
<name>A0A2U1MT16_ARTAN</name>
<dbReference type="GO" id="GO:0051276">
    <property type="term" value="P:chromosome organization"/>
    <property type="evidence" value="ECO:0007669"/>
    <property type="project" value="InterPro"/>
</dbReference>
<accession>A0A2U1MT16</accession>
<keyword evidence="4" id="KW-1185">Reference proteome</keyword>
<dbReference type="Proteomes" id="UP000245207">
    <property type="component" value="Unassembled WGS sequence"/>
</dbReference>
<feature type="domain" description="Very-long-chain aldehyde decarbonylase CER1-like C-terminal" evidence="2">
    <location>
        <begin position="20"/>
        <end position="68"/>
    </location>
</feature>
<protein>
    <recommendedName>
        <fullName evidence="2">Very-long-chain aldehyde decarbonylase CER1-like C-terminal domain-containing protein</fullName>
    </recommendedName>
</protein>
<comment type="caution">
    <text evidence="3">The sequence shown here is derived from an EMBL/GenBank/DDBJ whole genome shotgun (WGS) entry which is preliminary data.</text>
</comment>
<proteinExistence type="predicted"/>
<dbReference type="AlphaFoldDB" id="A0A2U1MT16"/>
<comment type="subcellular location">
    <subcellularLocation>
        <location evidence="1">Membrane</location>
        <topology evidence="1">Multi-pass membrane protein</topology>
    </subcellularLocation>
</comment>
<dbReference type="OrthoDB" id="10255539at2759"/>
<dbReference type="SUPFAM" id="SSF75553">
    <property type="entry name" value="Smc hinge domain"/>
    <property type="match status" value="1"/>
</dbReference>
<dbReference type="InterPro" id="IPR036277">
    <property type="entry name" value="SMC_hinge_sf"/>
</dbReference>
<dbReference type="Pfam" id="PF12076">
    <property type="entry name" value="CER1-like_C"/>
    <property type="match status" value="1"/>
</dbReference>
<dbReference type="STRING" id="35608.A0A2U1MT16"/>
<evidence type="ECO:0000256" key="1">
    <source>
        <dbReference type="ARBA" id="ARBA00004141"/>
    </source>
</evidence>
<reference evidence="3 4" key="1">
    <citation type="journal article" date="2018" name="Mol. Plant">
        <title>The genome of Artemisia annua provides insight into the evolution of Asteraceae family and artemisinin biosynthesis.</title>
        <authorList>
            <person name="Shen Q."/>
            <person name="Zhang L."/>
            <person name="Liao Z."/>
            <person name="Wang S."/>
            <person name="Yan T."/>
            <person name="Shi P."/>
            <person name="Liu M."/>
            <person name="Fu X."/>
            <person name="Pan Q."/>
            <person name="Wang Y."/>
            <person name="Lv Z."/>
            <person name="Lu X."/>
            <person name="Zhang F."/>
            <person name="Jiang W."/>
            <person name="Ma Y."/>
            <person name="Chen M."/>
            <person name="Hao X."/>
            <person name="Li L."/>
            <person name="Tang Y."/>
            <person name="Lv G."/>
            <person name="Zhou Y."/>
            <person name="Sun X."/>
            <person name="Brodelius P.E."/>
            <person name="Rose J.K.C."/>
            <person name="Tang K."/>
        </authorList>
    </citation>
    <scope>NUCLEOTIDE SEQUENCE [LARGE SCALE GENOMIC DNA]</scope>
    <source>
        <strain evidence="4">cv. Huhao1</strain>
        <tissue evidence="3">Leaf</tissue>
    </source>
</reference>
<dbReference type="Gene3D" id="3.30.70.1620">
    <property type="match status" value="1"/>
</dbReference>
<dbReference type="GO" id="GO:0005694">
    <property type="term" value="C:chromosome"/>
    <property type="evidence" value="ECO:0007669"/>
    <property type="project" value="InterPro"/>
</dbReference>
<evidence type="ECO:0000259" key="2">
    <source>
        <dbReference type="Pfam" id="PF12076"/>
    </source>
</evidence>
<dbReference type="GO" id="GO:0005524">
    <property type="term" value="F:ATP binding"/>
    <property type="evidence" value="ECO:0007669"/>
    <property type="project" value="InterPro"/>
</dbReference>
<sequence length="148" mass="16290">MARVINSQGNRYTALANADSKELKALKGTLRIPYSQFPPNKVHNGCSYYTTLAMLAAKLLENVDSCEVGKGNAEFALLLVGYADEVKLSIFQIVMEFMFGDAFFRKTNGAAEKVAFDRQFITRNVTLEGDLFQPGGVMTGECFGFYSG</sequence>
<evidence type="ECO:0000313" key="3">
    <source>
        <dbReference type="EMBL" id="PWA64415.1"/>
    </source>
</evidence>
<organism evidence="3 4">
    <name type="scientific">Artemisia annua</name>
    <name type="common">Sweet wormwood</name>
    <dbReference type="NCBI Taxonomy" id="35608"/>
    <lineage>
        <taxon>Eukaryota</taxon>
        <taxon>Viridiplantae</taxon>
        <taxon>Streptophyta</taxon>
        <taxon>Embryophyta</taxon>
        <taxon>Tracheophyta</taxon>
        <taxon>Spermatophyta</taxon>
        <taxon>Magnoliopsida</taxon>
        <taxon>eudicotyledons</taxon>
        <taxon>Gunneridae</taxon>
        <taxon>Pentapetalae</taxon>
        <taxon>asterids</taxon>
        <taxon>campanulids</taxon>
        <taxon>Asterales</taxon>
        <taxon>Asteraceae</taxon>
        <taxon>Asteroideae</taxon>
        <taxon>Anthemideae</taxon>
        <taxon>Artemisiinae</taxon>
        <taxon>Artemisia</taxon>
    </lineage>
</organism>